<sequence length="267" mass="29269">MKPVIATFKETLASLQDLKYGQIILQKSVGQALWYWTKYLLLIIAIGVILAIAALTYYAPQLPKILGDQIPDVDLTITSGIASTTVKQPFTAGDDKFIFILDTTGKLEDLDKYPAGVLILADKVVAKKDSADIRIYPLKDFPDGTFTKDIVLNWVKNNQLLILGLGAVALLLFAVFITGFTWIWKLGGMAIFALLVWLASRVIKRTISLADSLKLVLYASVLPTLVGTVSVLSPNSQISSIIQLALLLLYSLGWLWYLPAGKPAKSK</sequence>
<dbReference type="InterPro" id="IPR009574">
    <property type="entry name" value="DUF1189"/>
</dbReference>
<reference evidence="2 3" key="1">
    <citation type="journal article" date="2015" name="Nature">
        <title>rRNA introns, odd ribosomes, and small enigmatic genomes across a large radiation of phyla.</title>
        <authorList>
            <person name="Brown C.T."/>
            <person name="Hug L.A."/>
            <person name="Thomas B.C."/>
            <person name="Sharon I."/>
            <person name="Castelle C.J."/>
            <person name="Singh A."/>
            <person name="Wilkins M.J."/>
            <person name="Williams K.H."/>
            <person name="Banfield J.F."/>
        </authorList>
    </citation>
    <scope>NUCLEOTIDE SEQUENCE [LARGE SCALE GENOMIC DNA]</scope>
</reference>
<dbReference type="STRING" id="1618358.UX80_C0008G0005"/>
<name>A0A0G1RLB1_9BACT</name>
<feature type="transmembrane region" description="Helical" evidence="1">
    <location>
        <begin position="39"/>
        <end position="59"/>
    </location>
</feature>
<keyword evidence="1" id="KW-0812">Transmembrane</keyword>
<gene>
    <name evidence="2" type="ORF">UX80_C0008G0005</name>
</gene>
<evidence type="ECO:0000256" key="1">
    <source>
        <dbReference type="SAM" id="Phobius"/>
    </source>
</evidence>
<accession>A0A0G1RLB1</accession>
<feature type="transmembrane region" description="Helical" evidence="1">
    <location>
        <begin position="186"/>
        <end position="203"/>
    </location>
</feature>
<feature type="transmembrane region" description="Helical" evidence="1">
    <location>
        <begin position="160"/>
        <end position="180"/>
    </location>
</feature>
<keyword evidence="1" id="KW-1133">Transmembrane helix</keyword>
<proteinExistence type="predicted"/>
<evidence type="ECO:0000313" key="3">
    <source>
        <dbReference type="Proteomes" id="UP000034307"/>
    </source>
</evidence>
<keyword evidence="1" id="KW-0472">Membrane</keyword>
<dbReference type="Proteomes" id="UP000034307">
    <property type="component" value="Unassembled WGS sequence"/>
</dbReference>
<dbReference type="Pfam" id="PF06691">
    <property type="entry name" value="DUF1189"/>
    <property type="match status" value="1"/>
</dbReference>
<organism evidence="2 3">
    <name type="scientific">Candidatus Amesbacteria bacterium GW2011_GWA2_47_11b</name>
    <dbReference type="NCBI Taxonomy" id="1618358"/>
    <lineage>
        <taxon>Bacteria</taxon>
        <taxon>Candidatus Amesiibacteriota</taxon>
    </lineage>
</organism>
<protein>
    <recommendedName>
        <fullName evidence="4">DUF1189 domain-containing protein</fullName>
    </recommendedName>
</protein>
<dbReference type="EMBL" id="LCNO01000008">
    <property type="protein sequence ID" value="KKU57892.1"/>
    <property type="molecule type" value="Genomic_DNA"/>
</dbReference>
<feature type="transmembrane region" description="Helical" evidence="1">
    <location>
        <begin position="215"/>
        <end position="232"/>
    </location>
</feature>
<comment type="caution">
    <text evidence="2">The sequence shown here is derived from an EMBL/GenBank/DDBJ whole genome shotgun (WGS) entry which is preliminary data.</text>
</comment>
<dbReference type="AlphaFoldDB" id="A0A0G1RLB1"/>
<feature type="transmembrane region" description="Helical" evidence="1">
    <location>
        <begin position="238"/>
        <end position="258"/>
    </location>
</feature>
<evidence type="ECO:0008006" key="4">
    <source>
        <dbReference type="Google" id="ProtNLM"/>
    </source>
</evidence>
<evidence type="ECO:0000313" key="2">
    <source>
        <dbReference type="EMBL" id="KKU57892.1"/>
    </source>
</evidence>